<gene>
    <name evidence="3" type="ORF">AY555_01130</name>
</gene>
<organism evidence="3 4">
    <name type="scientific">Haematospirillum jordaniae</name>
    <dbReference type="NCBI Taxonomy" id="1549855"/>
    <lineage>
        <taxon>Bacteria</taxon>
        <taxon>Pseudomonadati</taxon>
        <taxon>Pseudomonadota</taxon>
        <taxon>Alphaproteobacteria</taxon>
        <taxon>Rhodospirillales</taxon>
        <taxon>Novispirillaceae</taxon>
        <taxon>Haematospirillum</taxon>
    </lineage>
</organism>
<reference evidence="3 4" key="1">
    <citation type="submission" date="2016-02" db="EMBL/GenBank/DDBJ databases">
        <title>Complete Genome of H5569, the type strain of the newly described species Haematospirillium jordaniae.</title>
        <authorList>
            <person name="Nicholson A.C."/>
            <person name="Humrighouse B.W."/>
            <person name="Loparov V."/>
            <person name="McQuiston J.R."/>
        </authorList>
    </citation>
    <scope>NUCLEOTIDE SEQUENCE [LARGE SCALE GENOMIC DNA]</scope>
    <source>
        <strain evidence="3 4">H5569</strain>
    </source>
</reference>
<dbReference type="NCBIfam" id="NF001095">
    <property type="entry name" value="PRK00124.1"/>
    <property type="match status" value="1"/>
</dbReference>
<comment type="similarity">
    <text evidence="1 2">Belongs to the UPF0178 family.</text>
</comment>
<dbReference type="OrthoDB" id="9798918at2"/>
<protein>
    <recommendedName>
        <fullName evidence="2">UPF0178 protein AY555_01130</fullName>
    </recommendedName>
</protein>
<proteinExistence type="inferred from homology"/>
<dbReference type="STRING" id="1549855.AY555_01130"/>
<dbReference type="Proteomes" id="UP000076066">
    <property type="component" value="Chromosome"/>
</dbReference>
<dbReference type="AlphaFoldDB" id="A0A143DFE6"/>
<sequence>MHKDVVLYIDSDACPVKEDAVRAARRHGIAVVLVGNQWIRSLEGTHIRQVVVPVEPDAADHWIAAEIGNGDICITNDIPLAARCVEAGATALSPSGRILDAASAGMALAVRDLMTNLRDSGEITGGPRPYSSRDRQAFLNALERLLVRSKT</sequence>
<name>A0A143DFE6_9PROT</name>
<dbReference type="HAMAP" id="MF_00489">
    <property type="entry name" value="UPF0178"/>
    <property type="match status" value="1"/>
</dbReference>
<evidence type="ECO:0000256" key="2">
    <source>
        <dbReference type="HAMAP-Rule" id="MF_00489"/>
    </source>
</evidence>
<dbReference type="InterPro" id="IPR003791">
    <property type="entry name" value="UPF0178"/>
</dbReference>
<keyword evidence="4" id="KW-1185">Reference proteome</keyword>
<dbReference type="KEGG" id="hjo:AY555_01130"/>
<evidence type="ECO:0000256" key="1">
    <source>
        <dbReference type="ARBA" id="ARBA00008522"/>
    </source>
</evidence>
<evidence type="ECO:0000313" key="3">
    <source>
        <dbReference type="EMBL" id="AMW35465.1"/>
    </source>
</evidence>
<dbReference type="PANTHER" id="PTHR35146:SF1">
    <property type="entry name" value="UPF0178 PROTEIN YAII"/>
    <property type="match status" value="1"/>
</dbReference>
<dbReference type="PANTHER" id="PTHR35146">
    <property type="entry name" value="UPF0178 PROTEIN YAII"/>
    <property type="match status" value="1"/>
</dbReference>
<accession>A0A143DFE6</accession>
<dbReference type="EMBL" id="CP014525">
    <property type="protein sequence ID" value="AMW35465.1"/>
    <property type="molecule type" value="Genomic_DNA"/>
</dbReference>
<evidence type="ECO:0000313" key="4">
    <source>
        <dbReference type="Proteomes" id="UP000076066"/>
    </source>
</evidence>
<dbReference type="Pfam" id="PF02639">
    <property type="entry name" value="DUF188"/>
    <property type="match status" value="1"/>
</dbReference>